<evidence type="ECO:0008006" key="3">
    <source>
        <dbReference type="Google" id="ProtNLM"/>
    </source>
</evidence>
<dbReference type="Proteomes" id="UP000287746">
    <property type="component" value="Unassembled WGS sequence"/>
</dbReference>
<sequence>MAGGISIERGGYGSPEALSKHSRARIEVCRLIFAVVDYDPFRIADLRTPSLDRELIRCRRAVVLAAKLHTNAAFSEIGRALCRDHSSITRGLDAALILYREDDEFVELCARIAERAVLRGRWREAGGQQALALPVAPPITAPVPPQPLLDFSRGVAS</sequence>
<dbReference type="AlphaFoldDB" id="A0A430G2D5"/>
<dbReference type="Gene3D" id="1.10.1750.10">
    <property type="match status" value="1"/>
</dbReference>
<name>A0A430G2D5_9SPHN</name>
<evidence type="ECO:0000313" key="1">
    <source>
        <dbReference type="EMBL" id="RSY83130.1"/>
    </source>
</evidence>
<protein>
    <recommendedName>
        <fullName evidence="3">Chromosomal replication initiator DnaA C-terminal domain-containing protein</fullName>
    </recommendedName>
</protein>
<accession>A0A430G2D5</accession>
<proteinExistence type="predicted"/>
<dbReference type="EMBL" id="QQYZ01000011">
    <property type="protein sequence ID" value="RSY83130.1"/>
    <property type="molecule type" value="Genomic_DNA"/>
</dbReference>
<dbReference type="GO" id="GO:0043565">
    <property type="term" value="F:sequence-specific DNA binding"/>
    <property type="evidence" value="ECO:0007669"/>
    <property type="project" value="InterPro"/>
</dbReference>
<gene>
    <name evidence="1" type="ORF">DAH66_12740</name>
</gene>
<dbReference type="RefSeq" id="WP_126004703.1">
    <property type="nucleotide sequence ID" value="NZ_QQYZ01000011.1"/>
</dbReference>
<dbReference type="InterPro" id="IPR010921">
    <property type="entry name" value="Trp_repressor/repl_initiator"/>
</dbReference>
<organism evidence="1 2">
    <name type="scientific">Sphingomonas koreensis</name>
    <dbReference type="NCBI Taxonomy" id="93064"/>
    <lineage>
        <taxon>Bacteria</taxon>
        <taxon>Pseudomonadati</taxon>
        <taxon>Pseudomonadota</taxon>
        <taxon>Alphaproteobacteria</taxon>
        <taxon>Sphingomonadales</taxon>
        <taxon>Sphingomonadaceae</taxon>
        <taxon>Sphingomonas</taxon>
    </lineage>
</organism>
<reference evidence="1 2" key="1">
    <citation type="submission" date="2018-07" db="EMBL/GenBank/DDBJ databases">
        <title>Genomic and Epidemiologic Investigation of an Indolent Hospital Outbreak.</title>
        <authorList>
            <person name="Johnson R.C."/>
            <person name="Deming C."/>
            <person name="Conlan S."/>
            <person name="Zellmer C.J."/>
            <person name="Michelin A.V."/>
            <person name="Lee-Lin S."/>
            <person name="Thomas P.J."/>
            <person name="Park M."/>
            <person name="Weingarten R.A."/>
            <person name="Less J."/>
            <person name="Dekker J.P."/>
            <person name="Frank K.M."/>
            <person name="Musser K.A."/>
            <person name="Mcquiston J.R."/>
            <person name="Henderson D.K."/>
            <person name="Lau A.F."/>
            <person name="Palmore T.N."/>
            <person name="Segre J.A."/>
        </authorList>
    </citation>
    <scope>NUCLEOTIDE SEQUENCE [LARGE SCALE GENOMIC DNA]</scope>
    <source>
        <strain evidence="1 2">SK-CDC1_0717</strain>
    </source>
</reference>
<evidence type="ECO:0000313" key="2">
    <source>
        <dbReference type="Proteomes" id="UP000287746"/>
    </source>
</evidence>
<comment type="caution">
    <text evidence="1">The sequence shown here is derived from an EMBL/GenBank/DDBJ whole genome shotgun (WGS) entry which is preliminary data.</text>
</comment>
<dbReference type="SUPFAM" id="SSF48295">
    <property type="entry name" value="TrpR-like"/>
    <property type="match status" value="1"/>
</dbReference>